<feature type="signal peptide" evidence="1">
    <location>
        <begin position="1"/>
        <end position="26"/>
    </location>
</feature>
<dbReference type="Proteomes" id="UP000029385">
    <property type="component" value="Unassembled WGS sequence"/>
</dbReference>
<dbReference type="PATRIC" id="fig|1121015.4.peg.2848"/>
<protein>
    <recommendedName>
        <fullName evidence="4">C-type lysozyme inhibitor domain-containing protein</fullName>
    </recommendedName>
</protein>
<dbReference type="EMBL" id="AVCI01000045">
    <property type="protein sequence ID" value="KFN41414.1"/>
    <property type="molecule type" value="Genomic_DNA"/>
</dbReference>
<gene>
    <name evidence="2" type="ORF">N789_05930</name>
</gene>
<dbReference type="RefSeq" id="WP_022968113.1">
    <property type="nucleotide sequence ID" value="NZ_ATVD01000001.1"/>
</dbReference>
<dbReference type="AlphaFoldDB" id="A0A091AQZ6"/>
<comment type="caution">
    <text evidence="2">The sequence shown here is derived from an EMBL/GenBank/DDBJ whole genome shotgun (WGS) entry which is preliminary data.</text>
</comment>
<reference evidence="2 3" key="1">
    <citation type="submission" date="2013-09" db="EMBL/GenBank/DDBJ databases">
        <title>Genome sequencing of Arenimonas oryziterrae.</title>
        <authorList>
            <person name="Chen F."/>
            <person name="Wang G."/>
        </authorList>
    </citation>
    <scope>NUCLEOTIDE SEQUENCE [LARGE SCALE GENOMIC DNA]</scope>
    <source>
        <strain evidence="2 3">YC6267</strain>
    </source>
</reference>
<evidence type="ECO:0000256" key="1">
    <source>
        <dbReference type="SAM" id="SignalP"/>
    </source>
</evidence>
<sequence length="147" mass="15112">MNKTAGLAVLSIVVLLAACQRETAPAAAPSLPAAVIPAPVPVATPLPPPKLVVDPHFSVTPATFRRCDADKGAITAKVAWDFSGTKAREIGIFVETPGSEAKLWMGGGPKGAAQTGPWVYDGTILSAIDMDLQEAVGQVQVKATPCP</sequence>
<feature type="chain" id="PRO_5001868734" description="C-type lysozyme inhibitor domain-containing protein" evidence="1">
    <location>
        <begin position="27"/>
        <end position="147"/>
    </location>
</feature>
<name>A0A091AQZ6_9GAMM</name>
<keyword evidence="3" id="KW-1185">Reference proteome</keyword>
<organism evidence="2 3">
    <name type="scientific">Arenimonas oryziterrae DSM 21050 = YC6267</name>
    <dbReference type="NCBI Taxonomy" id="1121015"/>
    <lineage>
        <taxon>Bacteria</taxon>
        <taxon>Pseudomonadati</taxon>
        <taxon>Pseudomonadota</taxon>
        <taxon>Gammaproteobacteria</taxon>
        <taxon>Lysobacterales</taxon>
        <taxon>Lysobacteraceae</taxon>
        <taxon>Arenimonas</taxon>
    </lineage>
</organism>
<evidence type="ECO:0000313" key="3">
    <source>
        <dbReference type="Proteomes" id="UP000029385"/>
    </source>
</evidence>
<dbReference type="STRING" id="1121015.GCA_000420545_00452"/>
<evidence type="ECO:0008006" key="4">
    <source>
        <dbReference type="Google" id="ProtNLM"/>
    </source>
</evidence>
<keyword evidence="1" id="KW-0732">Signal</keyword>
<proteinExistence type="predicted"/>
<dbReference type="PROSITE" id="PS51257">
    <property type="entry name" value="PROKAR_LIPOPROTEIN"/>
    <property type="match status" value="1"/>
</dbReference>
<accession>A0A091AQZ6</accession>
<dbReference type="OrthoDB" id="6060328at2"/>
<evidence type="ECO:0000313" key="2">
    <source>
        <dbReference type="EMBL" id="KFN41414.1"/>
    </source>
</evidence>